<organism evidence="2 3">
    <name type="scientific">Pseudoalteromonas marina</name>
    <dbReference type="NCBI Taxonomy" id="267375"/>
    <lineage>
        <taxon>Bacteria</taxon>
        <taxon>Pseudomonadati</taxon>
        <taxon>Pseudomonadota</taxon>
        <taxon>Gammaproteobacteria</taxon>
        <taxon>Alteromonadales</taxon>
        <taxon>Pseudoalteromonadaceae</taxon>
        <taxon>Pseudoalteromonas</taxon>
    </lineage>
</organism>
<gene>
    <name evidence="2" type="ORF">Q8W34_16990</name>
</gene>
<protein>
    <submittedName>
        <fullName evidence="2">Phosphotransferase</fullName>
    </submittedName>
</protein>
<dbReference type="Proteomes" id="UP001177212">
    <property type="component" value="Unassembled WGS sequence"/>
</dbReference>
<dbReference type="RefSeq" id="WP_305472961.1">
    <property type="nucleotide sequence ID" value="NZ_JAUYVT010000019.1"/>
</dbReference>
<dbReference type="InterPro" id="IPR011009">
    <property type="entry name" value="Kinase-like_dom_sf"/>
</dbReference>
<dbReference type="Gene3D" id="3.90.1200.10">
    <property type="match status" value="1"/>
</dbReference>
<reference evidence="2" key="1">
    <citation type="submission" date="2023-07" db="EMBL/GenBank/DDBJ databases">
        <title>Genome content predicts the carbon catabolic preferences of heterotrophic bacteria.</title>
        <authorList>
            <person name="Gralka M."/>
        </authorList>
    </citation>
    <scope>NUCLEOTIDE SEQUENCE</scope>
    <source>
        <strain evidence="2">4G09</strain>
    </source>
</reference>
<proteinExistence type="predicted"/>
<name>A0ABT9FIB4_9GAMM</name>
<dbReference type="Pfam" id="PF01636">
    <property type="entry name" value="APH"/>
    <property type="match status" value="1"/>
</dbReference>
<evidence type="ECO:0000313" key="3">
    <source>
        <dbReference type="Proteomes" id="UP001177212"/>
    </source>
</evidence>
<comment type="caution">
    <text evidence="2">The sequence shown here is derived from an EMBL/GenBank/DDBJ whole genome shotgun (WGS) entry which is preliminary data.</text>
</comment>
<sequence>MSDYNALVNKCRAFIAPSSVISCVPLSQGLSNENVLINTTQEKYLLKRYKDHWPEYALEAQRRLSASNICPSPVWLDKQNQLAVFNYFDGSTANSLSIDDVIKKLATVHAYSVSTEPMNIAQELSCYKCSPVYLEHQQQISAAVNFITAMPIELGFCHNDLIKDNLIVNESGSYLIDFEYAKTNDVYFDLAALSVSFELNKNNDDTLLNSYAKYKDKQVGFVTSTDKLNCYKLLFLVLSIGWYEQRDIRAPAKKLRAQLLKLIAACGF</sequence>
<dbReference type="PANTHER" id="PTHR40086:SF1">
    <property type="entry name" value="CELL CYCLE REGULATOR CCRZ"/>
    <property type="match status" value="1"/>
</dbReference>
<evidence type="ECO:0000313" key="2">
    <source>
        <dbReference type="EMBL" id="MDP2566345.1"/>
    </source>
</evidence>
<dbReference type="InterPro" id="IPR052077">
    <property type="entry name" value="CcrZ_PhaseVar_Mediator"/>
</dbReference>
<dbReference type="Gene3D" id="3.30.200.20">
    <property type="entry name" value="Phosphorylase Kinase, domain 1"/>
    <property type="match status" value="1"/>
</dbReference>
<dbReference type="EMBL" id="JAUYVT010000019">
    <property type="protein sequence ID" value="MDP2566345.1"/>
    <property type="molecule type" value="Genomic_DNA"/>
</dbReference>
<dbReference type="SUPFAM" id="SSF56112">
    <property type="entry name" value="Protein kinase-like (PK-like)"/>
    <property type="match status" value="1"/>
</dbReference>
<dbReference type="InterPro" id="IPR002575">
    <property type="entry name" value="Aminoglycoside_PTrfase"/>
</dbReference>
<feature type="domain" description="Aminoglycoside phosphotransferase" evidence="1">
    <location>
        <begin position="23"/>
        <end position="197"/>
    </location>
</feature>
<evidence type="ECO:0000259" key="1">
    <source>
        <dbReference type="Pfam" id="PF01636"/>
    </source>
</evidence>
<dbReference type="PANTHER" id="PTHR40086">
    <property type="entry name" value="PHOSPHOTRANSFERASE YTMP-RELATED"/>
    <property type="match status" value="1"/>
</dbReference>
<accession>A0ABT9FIB4</accession>
<keyword evidence="3" id="KW-1185">Reference proteome</keyword>